<comment type="cofactor">
    <cofactor evidence="1">
        <name>Cu(2+)</name>
        <dbReference type="ChEBI" id="CHEBI:29036"/>
    </cofactor>
</comment>
<organism evidence="10 11">
    <name type="scientific">Phialocephala subalpina</name>
    <dbReference type="NCBI Taxonomy" id="576137"/>
    <lineage>
        <taxon>Eukaryota</taxon>
        <taxon>Fungi</taxon>
        <taxon>Dikarya</taxon>
        <taxon>Ascomycota</taxon>
        <taxon>Pezizomycotina</taxon>
        <taxon>Leotiomycetes</taxon>
        <taxon>Helotiales</taxon>
        <taxon>Mollisiaceae</taxon>
        <taxon>Phialocephala</taxon>
        <taxon>Phialocephala fortinii species complex</taxon>
    </lineage>
</organism>
<dbReference type="InterPro" id="IPR049892">
    <property type="entry name" value="AA9"/>
</dbReference>
<dbReference type="GO" id="GO:0008810">
    <property type="term" value="F:cellulase activity"/>
    <property type="evidence" value="ECO:0007669"/>
    <property type="project" value="UniProtKB-UniRule"/>
</dbReference>
<keyword evidence="11" id="KW-1185">Reference proteome</keyword>
<evidence type="ECO:0000313" key="11">
    <source>
        <dbReference type="Proteomes" id="UP000184330"/>
    </source>
</evidence>
<sequence length="779" mass="80646">MRLTLAYGLAALQAVAAHTLFTTLFINDVNQGDGNGGNTYVPRACLANSGSKLSFLFRETPDGTTPGAIDPSHKGPCAVYMKYVETPAVEADGGSWFKIWDDGYDNATSKWCTERLIDNLGLISVNVPADLVDGYYLVRTELLALHEADKTPPDPQFYVGCAQIYLGLPAADGILPNNTVSIPGYLTANDPSVIFNIYNPKWPYIMPGPPPFASGDPSVKVLRVDHDQSFLPTGTIYTNANWWAASTSCFNQTTMCYDTAPPTGSEGCKVWEAKCNIIQAACNASNFIGPPDAFKVLTRQNKLNYTIPAASNLTLQYYGGQYAPIQALASAATLTTNGTSRSMAVPTLNVAMNLTASEFVSTTGLISTSTSTSLHFLSPSGSLQPSSLTSVGPSQALNLAGSSFVTTTSQSSTPPSTFTSSRSSTTFSVTAQSISSSSSHASTTLTSASTSTGLPGTMRTVFITTQVTSTSGLPFVPPSSSPTLVSSSPSIVTVSSTIVRNSTISLSNGTLSISSPPATISSAPVLSTSSSSNGPSSMSFPSLTVSNTSALSTPSSSNSSLSTPSSSNTTLTTPVLSTSRSSNSSLSTSSPSITTSATSAPSAFRSNSSTDTVLQITILPNGNGTSPTPTGPAVSIIVIVPGPISSASTSTSASTASDPLQTYPISTDGRCGGGPNGPYTTCLGSIFGQCCGDVNHVVGVCGATKAHCYSNCQGSLFGMVIPMGAGPDTDIATAALPTATSSAGSRKRSKKTRLLESTARHVEYVGKLKRGRHHWIRRL</sequence>
<comment type="function">
    <text evidence="6">Lytic polysaccharide monooxygenase (LMPO) that depolymerizes crystalline and amorphous polysaccharides via the oxidation of scissile alpha- or beta-(1-4)-glycosidic bonds, yielding C1 and/or C4 oxidation products. Catalysis by LPMOs requires the reduction of the active-site copper from Cu(II) to Cu(I) by a reducing agent and H(2)O(2) or O(2) as a cosubstrate.</text>
</comment>
<evidence type="ECO:0000259" key="9">
    <source>
        <dbReference type="Pfam" id="PF03443"/>
    </source>
</evidence>
<evidence type="ECO:0000313" key="10">
    <source>
        <dbReference type="EMBL" id="CZR64954.1"/>
    </source>
</evidence>
<protein>
    <recommendedName>
        <fullName evidence="6">AA9 family lytic polysaccharide monooxygenase</fullName>
        <ecNumber evidence="6">1.14.99.56</ecNumber>
    </recommendedName>
    <alternativeName>
        <fullName evidence="6">Endo-beta-1,4-glucanase</fullName>
    </alternativeName>
    <alternativeName>
        <fullName evidence="6">Glycosyl hydrolase 61 family protein</fullName>
    </alternativeName>
</protein>
<evidence type="ECO:0000256" key="8">
    <source>
        <dbReference type="SAM" id="SignalP"/>
    </source>
</evidence>
<proteinExistence type="predicted"/>
<keyword evidence="4 6" id="KW-1015">Disulfide bond</keyword>
<keyword evidence="6" id="KW-0119">Carbohydrate metabolism</keyword>
<keyword evidence="5" id="KW-0325">Glycoprotein</keyword>
<dbReference type="EMBL" id="FJOG01000028">
    <property type="protein sequence ID" value="CZR64954.1"/>
    <property type="molecule type" value="Genomic_DNA"/>
</dbReference>
<dbReference type="GO" id="GO:0005576">
    <property type="term" value="C:extracellular region"/>
    <property type="evidence" value="ECO:0007669"/>
    <property type="project" value="UniProtKB-SubCell"/>
</dbReference>
<gene>
    <name evidence="10" type="ORF">PAC_14854</name>
</gene>
<comment type="domain">
    <text evidence="6">Has a modular structure: an endo-beta-1,4-glucanase catalytic module at the N-terminus, a linker rich in serines and threonines, and a C-terminal carbohydrate-binding module (CBM).</text>
</comment>
<feature type="domain" description="Auxiliary Activity family 9 catalytic" evidence="9">
    <location>
        <begin position="41"/>
        <end position="202"/>
    </location>
</feature>
<accession>A0A1L7XIV0</accession>
<dbReference type="EC" id="1.14.99.56" evidence="6"/>
<dbReference type="Proteomes" id="UP000184330">
    <property type="component" value="Unassembled WGS sequence"/>
</dbReference>
<evidence type="ECO:0000256" key="3">
    <source>
        <dbReference type="ARBA" id="ARBA00022525"/>
    </source>
</evidence>
<dbReference type="GO" id="GO:0030245">
    <property type="term" value="P:cellulose catabolic process"/>
    <property type="evidence" value="ECO:0007669"/>
    <property type="project" value="UniProtKB-UniRule"/>
</dbReference>
<evidence type="ECO:0000256" key="2">
    <source>
        <dbReference type="ARBA" id="ARBA00004613"/>
    </source>
</evidence>
<evidence type="ECO:0000256" key="1">
    <source>
        <dbReference type="ARBA" id="ARBA00001973"/>
    </source>
</evidence>
<name>A0A1L7XIV0_9HELO</name>
<dbReference type="OrthoDB" id="5985073at2759"/>
<evidence type="ECO:0000256" key="7">
    <source>
        <dbReference type="SAM" id="MobiDB-lite"/>
    </source>
</evidence>
<dbReference type="GO" id="GO:0030248">
    <property type="term" value="F:cellulose binding"/>
    <property type="evidence" value="ECO:0007669"/>
    <property type="project" value="UniProtKB-UniRule"/>
</dbReference>
<feature type="signal peptide" evidence="8">
    <location>
        <begin position="1"/>
        <end position="17"/>
    </location>
</feature>
<feature type="chain" id="PRO_5009875278" description="AA9 family lytic polysaccharide monooxygenase" evidence="8">
    <location>
        <begin position="18"/>
        <end position="779"/>
    </location>
</feature>
<keyword evidence="3 6" id="KW-0964">Secreted</keyword>
<dbReference type="CDD" id="cd00035">
    <property type="entry name" value="ChtBD1"/>
    <property type="match status" value="1"/>
</dbReference>
<dbReference type="STRING" id="576137.A0A1L7XIV0"/>
<reference evidence="10 11" key="1">
    <citation type="submission" date="2016-03" db="EMBL/GenBank/DDBJ databases">
        <authorList>
            <person name="Ploux O."/>
        </authorList>
    </citation>
    <scope>NUCLEOTIDE SEQUENCE [LARGE SCALE GENOMIC DNA]</scope>
    <source>
        <strain evidence="10 11">UAMH 11012</strain>
    </source>
</reference>
<keyword evidence="6" id="KW-0136">Cellulose degradation</keyword>
<evidence type="ECO:0000256" key="6">
    <source>
        <dbReference type="RuleBase" id="RU368122"/>
    </source>
</evidence>
<comment type="subcellular location">
    <subcellularLocation>
        <location evidence="2 6">Secreted</location>
    </subcellularLocation>
</comment>
<dbReference type="Pfam" id="PF03443">
    <property type="entry name" value="AA9"/>
    <property type="match status" value="1"/>
</dbReference>
<dbReference type="AlphaFoldDB" id="A0A1L7XIV0"/>
<dbReference type="CDD" id="cd21175">
    <property type="entry name" value="LPMO_AA9"/>
    <property type="match status" value="1"/>
</dbReference>
<dbReference type="PANTHER" id="PTHR33353:SF32">
    <property type="entry name" value="ENDO-BETA-1,4-GLUCANASE D"/>
    <property type="match status" value="1"/>
</dbReference>
<feature type="region of interest" description="Disordered" evidence="7">
    <location>
        <begin position="522"/>
        <end position="606"/>
    </location>
</feature>
<comment type="catalytic activity">
    <reaction evidence="6">
        <text>[(1-&gt;4)-beta-D-glucosyl]n+m + reduced acceptor + O2 = 4-dehydro-beta-D-glucosyl-[(1-&gt;4)-beta-D-glucosyl]n-1 + [(1-&gt;4)-beta-D-glucosyl]m + acceptor + H2O.</text>
        <dbReference type="EC" id="1.14.99.56"/>
    </reaction>
</comment>
<dbReference type="Gene3D" id="2.70.50.70">
    <property type="match status" value="1"/>
</dbReference>
<keyword evidence="8" id="KW-0732">Signal</keyword>
<evidence type="ECO:0000256" key="4">
    <source>
        <dbReference type="ARBA" id="ARBA00023157"/>
    </source>
</evidence>
<evidence type="ECO:0000256" key="5">
    <source>
        <dbReference type="ARBA" id="ARBA00023180"/>
    </source>
</evidence>
<keyword evidence="6" id="KW-0624">Polysaccharide degradation</keyword>
<dbReference type="InterPro" id="IPR005103">
    <property type="entry name" value="AA9_LPMO"/>
</dbReference>
<dbReference type="PANTHER" id="PTHR33353">
    <property type="entry name" value="PUTATIVE (AFU_ORTHOLOGUE AFUA_1G12560)-RELATED"/>
    <property type="match status" value="1"/>
</dbReference>